<comment type="caution">
    <text evidence="2">The sequence shown here is derived from an EMBL/GenBank/DDBJ whole genome shotgun (WGS) entry which is preliminary data.</text>
</comment>
<dbReference type="RefSeq" id="WP_253754351.1">
    <property type="nucleotide sequence ID" value="NZ_JAMZDZ010000001.1"/>
</dbReference>
<name>A0ABV8LJJ2_9ACTN</name>
<reference evidence="3" key="1">
    <citation type="journal article" date="2019" name="Int. J. Syst. Evol. Microbiol.">
        <title>The Global Catalogue of Microorganisms (GCM) 10K type strain sequencing project: providing services to taxonomists for standard genome sequencing and annotation.</title>
        <authorList>
            <consortium name="The Broad Institute Genomics Platform"/>
            <consortium name="The Broad Institute Genome Sequencing Center for Infectious Disease"/>
            <person name="Wu L."/>
            <person name="Ma J."/>
        </authorList>
    </citation>
    <scope>NUCLEOTIDE SEQUENCE [LARGE SCALE GENOMIC DNA]</scope>
    <source>
        <strain evidence="3">CGMCC 4.7289</strain>
    </source>
</reference>
<protein>
    <recommendedName>
        <fullName evidence="4">Secreted protein</fullName>
    </recommendedName>
</protein>
<keyword evidence="3" id="KW-1185">Reference proteome</keyword>
<evidence type="ECO:0000313" key="3">
    <source>
        <dbReference type="Proteomes" id="UP001595816"/>
    </source>
</evidence>
<evidence type="ECO:0008006" key="4">
    <source>
        <dbReference type="Google" id="ProtNLM"/>
    </source>
</evidence>
<feature type="chain" id="PRO_5045298072" description="Secreted protein" evidence="1">
    <location>
        <begin position="23"/>
        <end position="164"/>
    </location>
</feature>
<feature type="signal peptide" evidence="1">
    <location>
        <begin position="1"/>
        <end position="22"/>
    </location>
</feature>
<dbReference type="Proteomes" id="UP001595816">
    <property type="component" value="Unassembled WGS sequence"/>
</dbReference>
<keyword evidence="1" id="KW-0732">Signal</keyword>
<dbReference type="EMBL" id="JBHSAY010000006">
    <property type="protein sequence ID" value="MFC4131122.1"/>
    <property type="molecule type" value="Genomic_DNA"/>
</dbReference>
<organism evidence="2 3">
    <name type="scientific">Hamadaea flava</name>
    <dbReference type="NCBI Taxonomy" id="1742688"/>
    <lineage>
        <taxon>Bacteria</taxon>
        <taxon>Bacillati</taxon>
        <taxon>Actinomycetota</taxon>
        <taxon>Actinomycetes</taxon>
        <taxon>Micromonosporales</taxon>
        <taxon>Micromonosporaceae</taxon>
        <taxon>Hamadaea</taxon>
    </lineage>
</organism>
<gene>
    <name evidence="2" type="ORF">ACFOZ4_10960</name>
</gene>
<sequence>MKRSTIIAVALALVAIGTPASAASAPTDPTAPLQYGTTSAKGGASTESLWCEGEAAPDPLYSASNNSVQYGAKTICNHTDTLSIRIEIWTIVGVGDHQTEEYQGQAYNSGVATNLIASGSGKCLVKTSGRWYVKVWATAVLLGGELPPYPAYGPVKTLGCSDMV</sequence>
<proteinExistence type="predicted"/>
<evidence type="ECO:0000256" key="1">
    <source>
        <dbReference type="SAM" id="SignalP"/>
    </source>
</evidence>
<evidence type="ECO:0000313" key="2">
    <source>
        <dbReference type="EMBL" id="MFC4131122.1"/>
    </source>
</evidence>
<accession>A0ABV8LJJ2</accession>